<dbReference type="AlphaFoldDB" id="A0A2T0GYS4"/>
<dbReference type="STRING" id="1050202.GCA_000384035_02986"/>
<feature type="domain" description="SWIM-type" evidence="3">
    <location>
        <begin position="97"/>
        <end position="136"/>
    </location>
</feature>
<dbReference type="Proteomes" id="UP000239352">
    <property type="component" value="Unassembled WGS sequence"/>
</dbReference>
<dbReference type="PROSITE" id="PS50966">
    <property type="entry name" value="ZF_SWIM"/>
    <property type="match status" value="1"/>
</dbReference>
<dbReference type="InterPro" id="IPR007527">
    <property type="entry name" value="Znf_SWIM"/>
</dbReference>
<sequence length="180" mass="19821">MNSEFGTTAWGRDWQRLAEPTSLTRPDPALPKARSLARRDHVTDVELHPGEITAVVHHSGSHRVRVDVPVWDGEHVERARELVTGHGDDLPDTVHSTLVRAGQPPAPQPDVVTASCDCTGRKRPCVHILAAFFEIARQLDHRPRLALVLRGVEDSHSPPSTARVPIGLLDPTDFYGEPGR</sequence>
<dbReference type="RefSeq" id="WP_106112995.1">
    <property type="nucleotide sequence ID" value="NZ_PVSR01000005.1"/>
</dbReference>
<gene>
    <name evidence="4" type="ORF">CEP50_06295</name>
</gene>
<keyword evidence="1" id="KW-0862">Zinc</keyword>
<dbReference type="GO" id="GO:0008270">
    <property type="term" value="F:zinc ion binding"/>
    <property type="evidence" value="ECO:0007669"/>
    <property type="project" value="UniProtKB-KW"/>
</dbReference>
<accession>A0A2T0GYS4</accession>
<evidence type="ECO:0000259" key="3">
    <source>
        <dbReference type="PROSITE" id="PS50966"/>
    </source>
</evidence>
<organism evidence="4 5">
    <name type="scientific">Actinopolyspora mortivallis</name>
    <dbReference type="NCBI Taxonomy" id="33906"/>
    <lineage>
        <taxon>Bacteria</taxon>
        <taxon>Bacillati</taxon>
        <taxon>Actinomycetota</taxon>
        <taxon>Actinomycetes</taxon>
        <taxon>Actinopolysporales</taxon>
        <taxon>Actinopolysporaceae</taxon>
        <taxon>Actinopolyspora</taxon>
    </lineage>
</organism>
<feature type="region of interest" description="Disordered" evidence="2">
    <location>
        <begin position="154"/>
        <end position="180"/>
    </location>
</feature>
<keyword evidence="5" id="KW-1185">Reference proteome</keyword>
<protein>
    <recommendedName>
        <fullName evidence="3">SWIM-type domain-containing protein</fullName>
    </recommendedName>
</protein>
<proteinExistence type="predicted"/>
<keyword evidence="1" id="KW-0863">Zinc-finger</keyword>
<feature type="region of interest" description="Disordered" evidence="2">
    <location>
        <begin position="18"/>
        <end position="37"/>
    </location>
</feature>
<evidence type="ECO:0000313" key="5">
    <source>
        <dbReference type="Proteomes" id="UP000239352"/>
    </source>
</evidence>
<keyword evidence="1" id="KW-0479">Metal-binding</keyword>
<evidence type="ECO:0000256" key="1">
    <source>
        <dbReference type="PROSITE-ProRule" id="PRU00325"/>
    </source>
</evidence>
<evidence type="ECO:0000256" key="2">
    <source>
        <dbReference type="SAM" id="MobiDB-lite"/>
    </source>
</evidence>
<name>A0A2T0GYS4_ACTMO</name>
<reference evidence="4 5" key="1">
    <citation type="submission" date="2018-03" db="EMBL/GenBank/DDBJ databases">
        <title>Actinopolyspora mortivallis from Sahara, screening for active biomolecules.</title>
        <authorList>
            <person name="Selama O."/>
            <person name="Wellington E.M.H."/>
            <person name="Hacene H."/>
        </authorList>
    </citation>
    <scope>NUCLEOTIDE SEQUENCE [LARGE SCALE GENOMIC DNA]</scope>
    <source>
        <strain evidence="4 5">M5A</strain>
    </source>
</reference>
<dbReference type="PANTHER" id="PTHR38133">
    <property type="entry name" value="SLR1429 PROTEIN"/>
    <property type="match status" value="1"/>
</dbReference>
<evidence type="ECO:0000313" key="4">
    <source>
        <dbReference type="EMBL" id="PRW64240.1"/>
    </source>
</evidence>
<comment type="caution">
    <text evidence="4">The sequence shown here is derived from an EMBL/GenBank/DDBJ whole genome shotgun (WGS) entry which is preliminary data.</text>
</comment>
<dbReference type="EMBL" id="PVSR01000005">
    <property type="protein sequence ID" value="PRW64240.1"/>
    <property type="molecule type" value="Genomic_DNA"/>
</dbReference>
<dbReference type="InParanoid" id="A0A2T0GYS4"/>
<dbReference type="PANTHER" id="PTHR38133:SF1">
    <property type="entry name" value="SLR1429 PROTEIN"/>
    <property type="match status" value="1"/>
</dbReference>
<dbReference type="Pfam" id="PF04434">
    <property type="entry name" value="SWIM"/>
    <property type="match status" value="1"/>
</dbReference>